<reference evidence="2 4" key="1">
    <citation type="submission" date="2016-06" db="EMBL/GenBank/DDBJ databases">
        <title>Complete genome sequence of Streptomyces griseochromogenes ATCC 14511, the Blasticidin S producer.</title>
        <authorList>
            <person name="Wu L."/>
        </authorList>
    </citation>
    <scope>NUCLEOTIDE SEQUENCE [LARGE SCALE GENOMIC DNA]</scope>
    <source>
        <strain evidence="2 4">ATCC 14511</strain>
    </source>
</reference>
<dbReference type="STRING" id="68214.AVL59_28885"/>
<keyword evidence="1" id="KW-0812">Transmembrane</keyword>
<feature type="transmembrane region" description="Helical" evidence="1">
    <location>
        <begin position="12"/>
        <end position="34"/>
    </location>
</feature>
<dbReference type="OrthoDB" id="4312493at2"/>
<gene>
    <name evidence="2" type="ORF">AVL59_28885</name>
    <name evidence="3" type="ORF">J2Z21_000619</name>
</gene>
<evidence type="ECO:0000313" key="3">
    <source>
        <dbReference type="EMBL" id="MBP2047697.1"/>
    </source>
</evidence>
<keyword evidence="5" id="KW-1185">Reference proteome</keyword>
<dbReference type="RefSeq" id="WP_067310121.1">
    <property type="nucleotide sequence ID" value="NZ_CP016279.1"/>
</dbReference>
<name>A0A1B1B2G7_9ACTN</name>
<accession>A0A1B1B2G7</accession>
<organism evidence="2 4">
    <name type="scientific">Streptomyces griseochromogenes</name>
    <dbReference type="NCBI Taxonomy" id="68214"/>
    <lineage>
        <taxon>Bacteria</taxon>
        <taxon>Bacillati</taxon>
        <taxon>Actinomycetota</taxon>
        <taxon>Actinomycetes</taxon>
        <taxon>Kitasatosporales</taxon>
        <taxon>Streptomycetaceae</taxon>
        <taxon>Streptomyces</taxon>
    </lineage>
</organism>
<evidence type="ECO:0000313" key="4">
    <source>
        <dbReference type="Proteomes" id="UP000092659"/>
    </source>
</evidence>
<dbReference type="KEGG" id="sgs:AVL59_28885"/>
<protein>
    <submittedName>
        <fullName evidence="2">Uncharacterized protein</fullName>
    </submittedName>
</protein>
<evidence type="ECO:0000256" key="1">
    <source>
        <dbReference type="SAM" id="Phobius"/>
    </source>
</evidence>
<sequence>MVNLSKIMDRASLFFDLAGPVVGAMLLATGIETYRDGGSMGWPIAGSLILLINLWVAWRRLARRRKSAPSP</sequence>
<reference evidence="3 5" key="2">
    <citation type="submission" date="2021-03" db="EMBL/GenBank/DDBJ databases">
        <title>Genomic Encyclopedia of Type Strains, Phase IV (KMG-IV): sequencing the most valuable type-strain genomes for metagenomic binning, comparative biology and taxonomic classification.</title>
        <authorList>
            <person name="Goeker M."/>
        </authorList>
    </citation>
    <scope>NUCLEOTIDE SEQUENCE [LARGE SCALE GENOMIC DNA]</scope>
    <source>
        <strain evidence="3 5">DSM 40499</strain>
    </source>
</reference>
<dbReference type="EMBL" id="JAGGLP010000001">
    <property type="protein sequence ID" value="MBP2047697.1"/>
    <property type="molecule type" value="Genomic_DNA"/>
</dbReference>
<keyword evidence="1" id="KW-1133">Transmembrane helix</keyword>
<dbReference type="Proteomes" id="UP001519309">
    <property type="component" value="Unassembled WGS sequence"/>
</dbReference>
<proteinExistence type="predicted"/>
<evidence type="ECO:0000313" key="5">
    <source>
        <dbReference type="Proteomes" id="UP001519309"/>
    </source>
</evidence>
<feature type="transmembrane region" description="Helical" evidence="1">
    <location>
        <begin position="40"/>
        <end position="58"/>
    </location>
</feature>
<keyword evidence="1" id="KW-0472">Membrane</keyword>
<dbReference type="AlphaFoldDB" id="A0A1B1B2G7"/>
<evidence type="ECO:0000313" key="2">
    <source>
        <dbReference type="EMBL" id="ANP53025.1"/>
    </source>
</evidence>
<dbReference type="EMBL" id="CP016279">
    <property type="protein sequence ID" value="ANP53025.1"/>
    <property type="molecule type" value="Genomic_DNA"/>
</dbReference>
<dbReference type="Proteomes" id="UP000092659">
    <property type="component" value="Chromosome"/>
</dbReference>